<protein>
    <submittedName>
        <fullName evidence="2">Uncharacterized protein</fullName>
    </submittedName>
</protein>
<name>A0ABQ7RFM6_9ASCO</name>
<accession>A0ABQ7RFM6</accession>
<comment type="caution">
    <text evidence="2">The sequence shown here is derived from an EMBL/GenBank/DDBJ whole genome shotgun (WGS) entry which is preliminary data.</text>
</comment>
<sequence length="70" mass="7855">MIPRLQTTTFACSGVEYGCHKSKPVPKPDFVVFRELSIWMALFRSGCPSPANPRGRRVSHSKVDVSFTRS</sequence>
<evidence type="ECO:0000313" key="3">
    <source>
        <dbReference type="Proteomes" id="UP000697297"/>
    </source>
</evidence>
<evidence type="ECO:0000256" key="1">
    <source>
        <dbReference type="SAM" id="MobiDB-lite"/>
    </source>
</evidence>
<feature type="region of interest" description="Disordered" evidence="1">
    <location>
        <begin position="49"/>
        <end position="70"/>
    </location>
</feature>
<dbReference type="EMBL" id="JAHLUN010000007">
    <property type="protein sequence ID" value="KAG7764832.1"/>
    <property type="molecule type" value="Genomic_DNA"/>
</dbReference>
<dbReference type="Proteomes" id="UP000697297">
    <property type="component" value="Unassembled WGS sequence"/>
</dbReference>
<evidence type="ECO:0000313" key="2">
    <source>
        <dbReference type="EMBL" id="KAG7764832.1"/>
    </source>
</evidence>
<proteinExistence type="predicted"/>
<keyword evidence="3" id="KW-1185">Reference proteome</keyword>
<reference evidence="2 3" key="1">
    <citation type="journal article" date="2021" name="G3 (Bethesda)">
        <title>Genomic diversity, chromosomal rearrangements, and interspecies hybridization in the ogataea polymorpha species complex.</title>
        <authorList>
            <person name="Hanson S.J."/>
            <person name="Cinneide E.O."/>
            <person name="Salzberg L.I."/>
            <person name="Wolfe K.H."/>
            <person name="McGowan J."/>
            <person name="Fitzpatrick D.A."/>
            <person name="Matlin K."/>
        </authorList>
    </citation>
    <scope>NUCLEOTIDE SEQUENCE [LARGE SCALE GENOMIC DNA]</scope>
    <source>
        <strain evidence="2">81-436-3</strain>
    </source>
</reference>
<gene>
    <name evidence="2" type="ORF">KL946_002699</name>
</gene>
<organism evidence="2 3">
    <name type="scientific">Ogataea haglerorum</name>
    <dbReference type="NCBI Taxonomy" id="1937702"/>
    <lineage>
        <taxon>Eukaryota</taxon>
        <taxon>Fungi</taxon>
        <taxon>Dikarya</taxon>
        <taxon>Ascomycota</taxon>
        <taxon>Saccharomycotina</taxon>
        <taxon>Pichiomycetes</taxon>
        <taxon>Pichiales</taxon>
        <taxon>Pichiaceae</taxon>
        <taxon>Ogataea</taxon>
    </lineage>
</organism>